<evidence type="ECO:0000313" key="1">
    <source>
        <dbReference type="EMBL" id="MBT1446347.1"/>
    </source>
</evidence>
<dbReference type="RefSeq" id="WP_214508549.1">
    <property type="nucleotide sequence ID" value="NZ_JAHEPS010000011.1"/>
</dbReference>
<sequence>MEELNTQKELFDIPSQPSLVTFRFITNRTNLLTILDAGYVTTSNRSWRYTDDSRELYNGSIPLVAGSIPDELKPLWTMDGPDFPVILEFSDSLMEWIQGASDTGQALSELVVVNGLIPLKYLKRIVFRNAAEREDFIVRSISEKTFGEEYFATAEAGYPQWYQGEAVVRIIDAEEPVHSIERLGSVIAMLNFYEFSSSSIEILILLVEAVATGNDERLDSLCRENLLMISAGDAVGVKAKVDRWLLRTVFDYCIKLAGPDAFTQDQLIEVIQKKAEKLDDEARHHIANWLRQISHIFDSENGVDQLRDENSLIKRAVVLLALRSNPIRFGKLATSSLRPGPRVKLLAACFLGALCGHQNLRSFLQQDAKLYFRFIASVLERLTGRTQEQLLYTRCPEPEGLVAKYELLYQGKVIRQWSSEPDPVLAQVYYQALGANYQLHYNHEHQCLWTQIDFPGGRKQRVYVAKSQSATDKDVVLRFYSPCLGLKDKGAKLVKERLYDLLLRNSSAGMCCRFAIDESMQAVIVAVDQIQSTMDEKELIAHLEHVASRADSYERETSAIDFY</sequence>
<gene>
    <name evidence="1" type="ORF">KJI95_17780</name>
</gene>
<evidence type="ECO:0000313" key="2">
    <source>
        <dbReference type="Proteomes" id="UP001195903"/>
    </source>
</evidence>
<organism evidence="1 2">
    <name type="scientific">Shewanella jiangmenensis</name>
    <dbReference type="NCBI Taxonomy" id="2837387"/>
    <lineage>
        <taxon>Bacteria</taxon>
        <taxon>Pseudomonadati</taxon>
        <taxon>Pseudomonadota</taxon>
        <taxon>Gammaproteobacteria</taxon>
        <taxon>Alteromonadales</taxon>
        <taxon>Shewanellaceae</taxon>
        <taxon>Shewanella</taxon>
    </lineage>
</organism>
<keyword evidence="2" id="KW-1185">Reference proteome</keyword>
<proteinExistence type="predicted"/>
<dbReference type="Proteomes" id="UP001195903">
    <property type="component" value="Unassembled WGS sequence"/>
</dbReference>
<dbReference type="EMBL" id="JAHEPS010000011">
    <property type="protein sequence ID" value="MBT1446347.1"/>
    <property type="molecule type" value="Genomic_DNA"/>
</dbReference>
<dbReference type="Gene3D" id="3.30.1460.10">
    <property type="match status" value="1"/>
</dbReference>
<comment type="caution">
    <text evidence="1">The sequence shown here is derived from an EMBL/GenBank/DDBJ whole genome shotgun (WGS) entry which is preliminary data.</text>
</comment>
<reference evidence="1 2" key="1">
    <citation type="submission" date="2021-05" db="EMBL/GenBank/DDBJ databases">
        <title>Shewanella sp. JM162201.</title>
        <authorList>
            <person name="Xu S."/>
            <person name="Li A."/>
        </authorList>
    </citation>
    <scope>NUCLEOTIDE SEQUENCE [LARGE SCALE GENOMIC DNA]</scope>
    <source>
        <strain evidence="1 2">JM162201</strain>
    </source>
</reference>
<accession>A0ABS5V7D0</accession>
<name>A0ABS5V7D0_9GAMM</name>
<protein>
    <submittedName>
        <fullName evidence="1">Uncharacterized protein</fullName>
    </submittedName>
</protein>